<dbReference type="AlphaFoldDB" id="A0AAW2ZEF5"/>
<gene>
    <name evidence="2" type="ORF">AKO1_001312</name>
</gene>
<organism evidence="2 3">
    <name type="scientific">Acrasis kona</name>
    <dbReference type="NCBI Taxonomy" id="1008807"/>
    <lineage>
        <taxon>Eukaryota</taxon>
        <taxon>Discoba</taxon>
        <taxon>Heterolobosea</taxon>
        <taxon>Tetramitia</taxon>
        <taxon>Eutetramitia</taxon>
        <taxon>Acrasidae</taxon>
        <taxon>Acrasis</taxon>
    </lineage>
</organism>
<sequence length="95" mass="10785">MVVMYYDFAKTIGNLKSFLTCIVYLNDVSKGGETNFFDDANLLKYSVKPLKGTALFFVHGMKNLHECSMIPINSTESKYVKERMCCIKSPNKDPT</sequence>
<proteinExistence type="predicted"/>
<evidence type="ECO:0000313" key="3">
    <source>
        <dbReference type="Proteomes" id="UP001431209"/>
    </source>
</evidence>
<evidence type="ECO:0000259" key="1">
    <source>
        <dbReference type="Pfam" id="PF13640"/>
    </source>
</evidence>
<dbReference type="InterPro" id="IPR044862">
    <property type="entry name" value="Pro_4_hyd_alph_FE2OG_OXY"/>
</dbReference>
<dbReference type="Proteomes" id="UP001431209">
    <property type="component" value="Unassembled WGS sequence"/>
</dbReference>
<dbReference type="Gene3D" id="2.60.120.620">
    <property type="entry name" value="q2cbj1_9rhob like domain"/>
    <property type="match status" value="1"/>
</dbReference>
<feature type="domain" description="Prolyl 4-hydroxylase alpha subunit Fe(2+) 2OG dioxygenase" evidence="1">
    <location>
        <begin position="7"/>
        <end position="69"/>
    </location>
</feature>
<reference evidence="2 3" key="1">
    <citation type="submission" date="2024-03" db="EMBL/GenBank/DDBJ databases">
        <title>The Acrasis kona genome and developmental transcriptomes reveal deep origins of eukaryotic multicellular pathways.</title>
        <authorList>
            <person name="Sheikh S."/>
            <person name="Fu C.-J."/>
            <person name="Brown M.W."/>
            <person name="Baldauf S.L."/>
        </authorList>
    </citation>
    <scope>NUCLEOTIDE SEQUENCE [LARGE SCALE GENOMIC DNA]</scope>
    <source>
        <strain evidence="2 3">ATCC MYA-3509</strain>
    </source>
</reference>
<keyword evidence="3" id="KW-1185">Reference proteome</keyword>
<evidence type="ECO:0000313" key="2">
    <source>
        <dbReference type="EMBL" id="KAL0486997.1"/>
    </source>
</evidence>
<name>A0AAW2ZEF5_9EUKA</name>
<protein>
    <recommendedName>
        <fullName evidence="1">Prolyl 4-hydroxylase alpha subunit Fe(2+) 2OG dioxygenase domain-containing protein</fullName>
    </recommendedName>
</protein>
<dbReference type="EMBL" id="JAOPGA020001294">
    <property type="protein sequence ID" value="KAL0486997.1"/>
    <property type="molecule type" value="Genomic_DNA"/>
</dbReference>
<comment type="caution">
    <text evidence="2">The sequence shown here is derived from an EMBL/GenBank/DDBJ whole genome shotgun (WGS) entry which is preliminary data.</text>
</comment>
<dbReference type="Pfam" id="PF13640">
    <property type="entry name" value="2OG-FeII_Oxy_3"/>
    <property type="match status" value="1"/>
</dbReference>
<accession>A0AAW2ZEF5</accession>